<dbReference type="STRING" id="188915.AWC02_18120"/>
<proteinExistence type="predicted"/>
<reference evidence="2 3" key="1">
    <citation type="submission" date="2016-01" db="EMBL/GenBank/DDBJ databases">
        <title>The new phylogeny of the genus Mycobacterium.</title>
        <authorList>
            <person name="Tarcisio F."/>
            <person name="Conor M."/>
            <person name="Antonella G."/>
            <person name="Elisabetta G."/>
            <person name="Giulia F.S."/>
            <person name="Sara T."/>
            <person name="Anna F."/>
            <person name="Clotilde B."/>
            <person name="Roberto B."/>
            <person name="Veronica D.S."/>
            <person name="Fabio R."/>
            <person name="Monica P."/>
            <person name="Olivier J."/>
            <person name="Enrico T."/>
            <person name="Nicola S."/>
        </authorList>
    </citation>
    <scope>NUCLEOTIDE SEQUENCE [LARGE SCALE GENOMIC DNA]</scope>
    <source>
        <strain evidence="2 3">ATCC 27353</strain>
    </source>
</reference>
<accession>A0A1X1T9Z6</accession>
<keyword evidence="3" id="KW-1185">Reference proteome</keyword>
<protein>
    <submittedName>
        <fullName evidence="2">Uncharacterized protein</fullName>
    </submittedName>
</protein>
<name>A0A1X1T9Z6_9MYCO</name>
<keyword evidence="1" id="KW-1133">Transmembrane helix</keyword>
<evidence type="ECO:0000256" key="1">
    <source>
        <dbReference type="SAM" id="Phobius"/>
    </source>
</evidence>
<gene>
    <name evidence="2" type="ORF">AWC02_18120</name>
</gene>
<sequence>MSQSYPPPKPPISRGDLAGALSALALTFIGSGVAAFLGLFLMAFTDNCPPSTCNIDAGVTAIAAGFAAAAVVVVAGTVVTIVRLVRRNPAWPFALATLVLTAAACTAGIGGYITAVGG</sequence>
<dbReference type="EMBL" id="LQOT01000069">
    <property type="protein sequence ID" value="ORV41370.1"/>
    <property type="molecule type" value="Genomic_DNA"/>
</dbReference>
<feature type="transmembrane region" description="Helical" evidence="1">
    <location>
        <begin position="93"/>
        <end position="115"/>
    </location>
</feature>
<dbReference type="RefSeq" id="WP_085130134.1">
    <property type="nucleotide sequence ID" value="NZ_LQOT01000069.1"/>
</dbReference>
<comment type="caution">
    <text evidence="2">The sequence shown here is derived from an EMBL/GenBank/DDBJ whole genome shotgun (WGS) entry which is preliminary data.</text>
</comment>
<keyword evidence="1" id="KW-0472">Membrane</keyword>
<evidence type="ECO:0000313" key="3">
    <source>
        <dbReference type="Proteomes" id="UP000193465"/>
    </source>
</evidence>
<feature type="transmembrane region" description="Helical" evidence="1">
    <location>
        <begin position="57"/>
        <end position="81"/>
    </location>
</feature>
<organism evidence="2 3">
    <name type="scientific">Mycolicibacter engbaekii</name>
    <dbReference type="NCBI Taxonomy" id="188915"/>
    <lineage>
        <taxon>Bacteria</taxon>
        <taxon>Bacillati</taxon>
        <taxon>Actinomycetota</taxon>
        <taxon>Actinomycetes</taxon>
        <taxon>Mycobacteriales</taxon>
        <taxon>Mycobacteriaceae</taxon>
        <taxon>Mycolicibacter</taxon>
    </lineage>
</organism>
<keyword evidence="1" id="KW-0812">Transmembrane</keyword>
<feature type="transmembrane region" description="Helical" evidence="1">
    <location>
        <begin position="21"/>
        <end position="45"/>
    </location>
</feature>
<dbReference type="Proteomes" id="UP000193465">
    <property type="component" value="Unassembled WGS sequence"/>
</dbReference>
<evidence type="ECO:0000313" key="2">
    <source>
        <dbReference type="EMBL" id="ORV41370.1"/>
    </source>
</evidence>
<dbReference type="AlphaFoldDB" id="A0A1X1T9Z6"/>